<feature type="domain" description="VWFD" evidence="3">
    <location>
        <begin position="1"/>
        <end position="87"/>
    </location>
</feature>
<feature type="non-terminal residue" evidence="4">
    <location>
        <position position="1"/>
    </location>
</feature>
<dbReference type="InterPro" id="IPR050780">
    <property type="entry name" value="Mucin_vWF_Thrombospondin_sf"/>
</dbReference>
<reference evidence="4 5" key="1">
    <citation type="submission" date="2021-06" db="EMBL/GenBank/DDBJ databases">
        <authorList>
            <person name="Palmer J.M."/>
        </authorList>
    </citation>
    <scope>NUCLEOTIDE SEQUENCE [LARGE SCALE GENOMIC DNA]</scope>
    <source>
        <strain evidence="4 5">GA_2019</strain>
        <tissue evidence="4">Muscle</tissue>
    </source>
</reference>
<dbReference type="Pfam" id="PF05270">
    <property type="entry name" value="AbfB"/>
    <property type="match status" value="1"/>
</dbReference>
<evidence type="ECO:0000256" key="2">
    <source>
        <dbReference type="ARBA" id="ARBA00023180"/>
    </source>
</evidence>
<dbReference type="InterPro" id="IPR036195">
    <property type="entry name" value="AbfB_ABD_sf"/>
</dbReference>
<dbReference type="PROSITE" id="PS51233">
    <property type="entry name" value="VWFD"/>
    <property type="match status" value="1"/>
</dbReference>
<keyword evidence="5" id="KW-1185">Reference proteome</keyword>
<evidence type="ECO:0000256" key="1">
    <source>
        <dbReference type="ARBA" id="ARBA00023157"/>
    </source>
</evidence>
<keyword evidence="1" id="KW-1015">Disulfide bond</keyword>
<name>A0ABV0N3F0_9TELE</name>
<dbReference type="Proteomes" id="UP001476798">
    <property type="component" value="Unassembled WGS sequence"/>
</dbReference>
<comment type="caution">
    <text evidence="4">The sequence shown here is derived from an EMBL/GenBank/DDBJ whole genome shotgun (WGS) entry which is preliminary data.</text>
</comment>
<dbReference type="InterPro" id="IPR007934">
    <property type="entry name" value="AbfB_ABD"/>
</dbReference>
<evidence type="ECO:0000313" key="4">
    <source>
        <dbReference type="EMBL" id="MEQ2165917.1"/>
    </source>
</evidence>
<keyword evidence="2" id="KW-0325">Glycoprotein</keyword>
<dbReference type="SUPFAM" id="SSF110221">
    <property type="entry name" value="AbfB domain"/>
    <property type="match status" value="1"/>
</dbReference>
<dbReference type="PANTHER" id="PTHR11339">
    <property type="entry name" value="EXTRACELLULAR MATRIX GLYCOPROTEIN RELATED"/>
    <property type="match status" value="1"/>
</dbReference>
<gene>
    <name evidence="4" type="ORF">GOODEAATRI_022120</name>
</gene>
<sequence>LWNAGYYTVVHFSSQDLTILWDRKTTVHIRAGPRWKGLLSGLCGNFDSVTVNDMTTSSHMEVNNAQTFGNSWALGQVDVAWFYRNCLTDTCNCNRGGDCVPVVSLESAERPNYFLTVSGRSRLQLEQWNRGAEFGRRATFIQHQGLFLPGYSSFELVSQPGIFLSLTRGAARAQRYGTSEGFKASSSFTLEGQKHKHVSNFHIEAPINSVSKPLLH</sequence>
<dbReference type="PANTHER" id="PTHR11339:SF225">
    <property type="entry name" value="OTOGELIN-LIKE PROTEIN"/>
    <property type="match status" value="1"/>
</dbReference>
<dbReference type="Gene3D" id="2.80.10.50">
    <property type="match status" value="1"/>
</dbReference>
<protein>
    <recommendedName>
        <fullName evidence="3">VWFD domain-containing protein</fullName>
    </recommendedName>
</protein>
<accession>A0ABV0N3F0</accession>
<evidence type="ECO:0000313" key="5">
    <source>
        <dbReference type="Proteomes" id="UP001476798"/>
    </source>
</evidence>
<dbReference type="Pfam" id="PF00094">
    <property type="entry name" value="VWD"/>
    <property type="match status" value="1"/>
</dbReference>
<organism evidence="4 5">
    <name type="scientific">Goodea atripinnis</name>
    <dbReference type="NCBI Taxonomy" id="208336"/>
    <lineage>
        <taxon>Eukaryota</taxon>
        <taxon>Metazoa</taxon>
        <taxon>Chordata</taxon>
        <taxon>Craniata</taxon>
        <taxon>Vertebrata</taxon>
        <taxon>Euteleostomi</taxon>
        <taxon>Actinopterygii</taxon>
        <taxon>Neopterygii</taxon>
        <taxon>Teleostei</taxon>
        <taxon>Neoteleostei</taxon>
        <taxon>Acanthomorphata</taxon>
        <taxon>Ovalentaria</taxon>
        <taxon>Atherinomorphae</taxon>
        <taxon>Cyprinodontiformes</taxon>
        <taxon>Goodeidae</taxon>
        <taxon>Goodea</taxon>
    </lineage>
</organism>
<dbReference type="InterPro" id="IPR001846">
    <property type="entry name" value="VWF_type-D"/>
</dbReference>
<proteinExistence type="predicted"/>
<dbReference type="EMBL" id="JAHRIO010022220">
    <property type="protein sequence ID" value="MEQ2165917.1"/>
    <property type="molecule type" value="Genomic_DNA"/>
</dbReference>
<evidence type="ECO:0000259" key="3">
    <source>
        <dbReference type="PROSITE" id="PS51233"/>
    </source>
</evidence>